<organism evidence="8 9">
    <name type="scientific">Desulfuromonas versatilis</name>
    <dbReference type="NCBI Taxonomy" id="2802975"/>
    <lineage>
        <taxon>Bacteria</taxon>
        <taxon>Pseudomonadati</taxon>
        <taxon>Thermodesulfobacteriota</taxon>
        <taxon>Desulfuromonadia</taxon>
        <taxon>Desulfuromonadales</taxon>
        <taxon>Desulfuromonadaceae</taxon>
        <taxon>Desulfuromonas</taxon>
    </lineage>
</organism>
<dbReference type="PANTHER" id="PTHR11228">
    <property type="entry name" value="RADICAL SAM DOMAIN PROTEIN"/>
    <property type="match status" value="1"/>
</dbReference>
<keyword evidence="2" id="KW-0949">S-adenosyl-L-methionine</keyword>
<evidence type="ECO:0000256" key="4">
    <source>
        <dbReference type="ARBA" id="ARBA00023004"/>
    </source>
</evidence>
<keyword evidence="3" id="KW-0479">Metal-binding</keyword>
<dbReference type="Proteomes" id="UP001319827">
    <property type="component" value="Chromosome"/>
</dbReference>
<evidence type="ECO:0000313" key="8">
    <source>
        <dbReference type="EMBL" id="BCR03879.1"/>
    </source>
</evidence>
<dbReference type="PANTHER" id="PTHR11228:SF7">
    <property type="entry name" value="PQQA PEPTIDE CYCLASE"/>
    <property type="match status" value="1"/>
</dbReference>
<dbReference type="InterPro" id="IPR013785">
    <property type="entry name" value="Aldolase_TIM"/>
</dbReference>
<dbReference type="InterPro" id="IPR007197">
    <property type="entry name" value="rSAM"/>
</dbReference>
<dbReference type="InterPro" id="IPR050377">
    <property type="entry name" value="Radical_SAM_PqqE_MftC-like"/>
</dbReference>
<proteinExistence type="predicted"/>
<dbReference type="RefSeq" id="WP_221251319.1">
    <property type="nucleotide sequence ID" value="NZ_AP024355.1"/>
</dbReference>
<evidence type="ECO:0000259" key="6">
    <source>
        <dbReference type="Pfam" id="PF04055"/>
    </source>
</evidence>
<evidence type="ECO:0000259" key="7">
    <source>
        <dbReference type="Pfam" id="PF13186"/>
    </source>
</evidence>
<gene>
    <name evidence="8" type="ORF">DESUT3_09480</name>
</gene>
<comment type="cofactor">
    <cofactor evidence="1">
        <name>[4Fe-4S] cluster</name>
        <dbReference type="ChEBI" id="CHEBI:49883"/>
    </cofactor>
</comment>
<sequence length="364" mass="40243">MPPTPVRPNPLVCTSPFEWCEIHPGGQVFLCCPAWLRAPVGNLLAEPLERVWNGPAAVEIRKTILNGSFHRCSPRRCPRLATSSAPVRPRDALVPGECAEAIHRGLSVLPFGPAKLNLCYDRSCNLACPSCREDFHSASGEERSRAEALTRRIIAEASHSVREITLSGYGDPFASPAYRDLLAQLGPRLFPRLQEIRLHTNGQLWNRRTWESLPQLHPLVRRAEVSVDAATPSTYARNRRGGDFSRLLDNLEFLRSLPIDLKLSFVVQRNNFREMPLFVALAQGLGCRAYFSRLVNWGTFSRGEYLRRAVHLPGHPEHGEFLAGLVKLTAAPGVDLGNLAGLLPGGARCEAADPEIAKSNKTTL</sequence>
<evidence type="ECO:0000256" key="1">
    <source>
        <dbReference type="ARBA" id="ARBA00001966"/>
    </source>
</evidence>
<reference evidence="8 9" key="2">
    <citation type="journal article" date="2021" name="Int. J. Syst. Evol. Microbiol.">
        <title>Isolation and Polyphasic Characterization of Desulfuromonas versatilis sp. Nov., an Electrogenic Bacteria Capable of Versatile Metabolism Isolated from a Graphene Oxide-Reducing Enrichment Culture.</title>
        <authorList>
            <person name="Xie L."/>
            <person name="Yoshida N."/>
            <person name="Ishii S."/>
            <person name="Meng L."/>
        </authorList>
    </citation>
    <scope>NUCLEOTIDE SEQUENCE [LARGE SCALE GENOMIC DNA]</scope>
    <source>
        <strain evidence="8 9">NIT-T3</strain>
    </source>
</reference>
<dbReference type="Gene3D" id="3.20.20.70">
    <property type="entry name" value="Aldolase class I"/>
    <property type="match status" value="2"/>
</dbReference>
<evidence type="ECO:0000313" key="9">
    <source>
        <dbReference type="Proteomes" id="UP001319827"/>
    </source>
</evidence>
<evidence type="ECO:0000256" key="2">
    <source>
        <dbReference type="ARBA" id="ARBA00022691"/>
    </source>
</evidence>
<dbReference type="CDD" id="cd21109">
    <property type="entry name" value="SPASM"/>
    <property type="match status" value="1"/>
</dbReference>
<dbReference type="SFLD" id="SFLDS00029">
    <property type="entry name" value="Radical_SAM"/>
    <property type="match status" value="1"/>
</dbReference>
<feature type="domain" description="4Fe4S-binding SPASM" evidence="7">
    <location>
        <begin position="13"/>
        <end position="77"/>
    </location>
</feature>
<name>A0ABN6DWI9_9BACT</name>
<dbReference type="Pfam" id="PF04055">
    <property type="entry name" value="Radical_SAM"/>
    <property type="match status" value="1"/>
</dbReference>
<dbReference type="InterPro" id="IPR058240">
    <property type="entry name" value="rSAM_sf"/>
</dbReference>
<reference evidence="8 9" key="1">
    <citation type="journal article" date="2016" name="C (Basel)">
        <title>Selective Growth of and Electricity Production by Marine Exoelectrogenic Bacteria in Self-Aggregated Hydrogel of Microbially Reduced Graphene Oxide.</title>
        <authorList>
            <person name="Yoshida N."/>
            <person name="Goto Y."/>
            <person name="Miyata Y."/>
        </authorList>
    </citation>
    <scope>NUCLEOTIDE SEQUENCE [LARGE SCALE GENOMIC DNA]</scope>
    <source>
        <strain evidence="8 9">NIT-T3</strain>
    </source>
</reference>
<evidence type="ECO:0008006" key="10">
    <source>
        <dbReference type="Google" id="ProtNLM"/>
    </source>
</evidence>
<keyword evidence="5" id="KW-0411">Iron-sulfur</keyword>
<feature type="domain" description="Radical SAM core" evidence="6">
    <location>
        <begin position="123"/>
        <end position="266"/>
    </location>
</feature>
<evidence type="ECO:0000256" key="3">
    <source>
        <dbReference type="ARBA" id="ARBA00022723"/>
    </source>
</evidence>
<keyword evidence="9" id="KW-1185">Reference proteome</keyword>
<dbReference type="InterPro" id="IPR023885">
    <property type="entry name" value="4Fe4S-binding_SPASM_dom"/>
</dbReference>
<dbReference type="Pfam" id="PF13186">
    <property type="entry name" value="SPASM"/>
    <property type="match status" value="1"/>
</dbReference>
<dbReference type="CDD" id="cd01335">
    <property type="entry name" value="Radical_SAM"/>
    <property type="match status" value="1"/>
</dbReference>
<keyword evidence="4" id="KW-0408">Iron</keyword>
<accession>A0ABN6DWI9</accession>
<dbReference type="EMBL" id="AP024355">
    <property type="protein sequence ID" value="BCR03879.1"/>
    <property type="molecule type" value="Genomic_DNA"/>
</dbReference>
<protein>
    <recommendedName>
        <fullName evidence="10">Radical SAM protein</fullName>
    </recommendedName>
</protein>
<evidence type="ECO:0000256" key="5">
    <source>
        <dbReference type="ARBA" id="ARBA00023014"/>
    </source>
</evidence>
<dbReference type="SUPFAM" id="SSF102114">
    <property type="entry name" value="Radical SAM enzymes"/>
    <property type="match status" value="1"/>
</dbReference>
<dbReference type="SFLD" id="SFLDG01067">
    <property type="entry name" value="SPASM/twitch_domain_containing"/>
    <property type="match status" value="1"/>
</dbReference>